<evidence type="ECO:0000313" key="1">
    <source>
        <dbReference type="EMBL" id="TFK62151.1"/>
    </source>
</evidence>
<name>A0ACD3A926_9AGAR</name>
<evidence type="ECO:0000313" key="2">
    <source>
        <dbReference type="Proteomes" id="UP000308600"/>
    </source>
</evidence>
<dbReference type="Proteomes" id="UP000308600">
    <property type="component" value="Unassembled WGS sequence"/>
</dbReference>
<keyword evidence="2" id="KW-1185">Reference proteome</keyword>
<accession>A0ACD3A926</accession>
<sequence length="563" mass="61304">MTSRHDHYDALIIGAGIAGSALAQGLSNQSTKSRPIRVLLLERSLAEPDRIVGELLQPGGVRALKALGIEGCLEGMDAIPAKGYCVVDSGQGRSVHIPYPGGEEGRSFHHGRFIMNLRAAAAKAPGVDVVEATVTDLIEDDSGRVTGVKATKKAATLDDEAQASARASSSANGHANGSAAPGSEKHTYLADVTIIADGCFSNFRSSILGKAVASHIASTKSHFVGAVLENATLPIPKHGTVALVKGYGPVLLYQISQNDTRMLVNVRTPLPSDLKKHILDNVMPQLPPQLHDPIRVALDKDRLRRMPNTFFPPVPQSSLSTSLNPFASNPPPGKRGAILIGDAWNMRHPLTGGGMTVALNDAVLLSRYIGQVLQSSPDALRNWDVVEHDILKPWWWERKGLAATINILSVALYDLFGAEDVLLEILRTGCFKYFELGGQCVSGPVSLLAGIAPSTLLLFNHFFAVAFYSIWLLFTTKSYWWLRIWEWPFLAITSVRVFWKACVVFGPLLWTEVRWWAPSPDRLRVRGLELILLTALAAASFGFVLRDGYGAPSLLRYIDWIRT</sequence>
<dbReference type="EMBL" id="ML208602">
    <property type="protein sequence ID" value="TFK62151.1"/>
    <property type="molecule type" value="Genomic_DNA"/>
</dbReference>
<reference evidence="1 2" key="1">
    <citation type="journal article" date="2019" name="Nat. Ecol. Evol.">
        <title>Megaphylogeny resolves global patterns of mushroom evolution.</title>
        <authorList>
            <person name="Varga T."/>
            <person name="Krizsan K."/>
            <person name="Foldi C."/>
            <person name="Dima B."/>
            <person name="Sanchez-Garcia M."/>
            <person name="Sanchez-Ramirez S."/>
            <person name="Szollosi G.J."/>
            <person name="Szarkandi J.G."/>
            <person name="Papp V."/>
            <person name="Albert L."/>
            <person name="Andreopoulos W."/>
            <person name="Angelini C."/>
            <person name="Antonin V."/>
            <person name="Barry K.W."/>
            <person name="Bougher N.L."/>
            <person name="Buchanan P."/>
            <person name="Buyck B."/>
            <person name="Bense V."/>
            <person name="Catcheside P."/>
            <person name="Chovatia M."/>
            <person name="Cooper J."/>
            <person name="Damon W."/>
            <person name="Desjardin D."/>
            <person name="Finy P."/>
            <person name="Geml J."/>
            <person name="Haridas S."/>
            <person name="Hughes K."/>
            <person name="Justo A."/>
            <person name="Karasinski D."/>
            <person name="Kautmanova I."/>
            <person name="Kiss B."/>
            <person name="Kocsube S."/>
            <person name="Kotiranta H."/>
            <person name="LaButti K.M."/>
            <person name="Lechner B.E."/>
            <person name="Liimatainen K."/>
            <person name="Lipzen A."/>
            <person name="Lukacs Z."/>
            <person name="Mihaltcheva S."/>
            <person name="Morgado L.N."/>
            <person name="Niskanen T."/>
            <person name="Noordeloos M.E."/>
            <person name="Ohm R.A."/>
            <person name="Ortiz-Santana B."/>
            <person name="Ovrebo C."/>
            <person name="Racz N."/>
            <person name="Riley R."/>
            <person name="Savchenko A."/>
            <person name="Shiryaev A."/>
            <person name="Soop K."/>
            <person name="Spirin V."/>
            <person name="Szebenyi C."/>
            <person name="Tomsovsky M."/>
            <person name="Tulloss R.E."/>
            <person name="Uehling J."/>
            <person name="Grigoriev I.V."/>
            <person name="Vagvolgyi C."/>
            <person name="Papp T."/>
            <person name="Martin F.M."/>
            <person name="Miettinen O."/>
            <person name="Hibbett D.S."/>
            <person name="Nagy L.G."/>
        </authorList>
    </citation>
    <scope>NUCLEOTIDE SEQUENCE [LARGE SCALE GENOMIC DNA]</scope>
    <source>
        <strain evidence="1 2">NL-1719</strain>
    </source>
</reference>
<gene>
    <name evidence="1" type="ORF">BDN72DRAFT_848989</name>
</gene>
<organism evidence="1 2">
    <name type="scientific">Pluteus cervinus</name>
    <dbReference type="NCBI Taxonomy" id="181527"/>
    <lineage>
        <taxon>Eukaryota</taxon>
        <taxon>Fungi</taxon>
        <taxon>Dikarya</taxon>
        <taxon>Basidiomycota</taxon>
        <taxon>Agaricomycotina</taxon>
        <taxon>Agaricomycetes</taxon>
        <taxon>Agaricomycetidae</taxon>
        <taxon>Agaricales</taxon>
        <taxon>Pluteineae</taxon>
        <taxon>Pluteaceae</taxon>
        <taxon>Pluteus</taxon>
    </lineage>
</organism>
<proteinExistence type="predicted"/>
<protein>
    <submittedName>
        <fullName evidence="1">SE-domain-containing protein</fullName>
    </submittedName>
</protein>